<keyword evidence="3 7" id="KW-0813">Transport</keyword>
<name>A0AAV2YQG6_9STRA</name>
<proteinExistence type="inferred from homology"/>
<evidence type="ECO:0000256" key="8">
    <source>
        <dbReference type="SAM" id="Phobius"/>
    </source>
</evidence>
<feature type="transmembrane region" description="Helical" evidence="8">
    <location>
        <begin position="118"/>
        <end position="141"/>
    </location>
</feature>
<dbReference type="InterPro" id="IPR050363">
    <property type="entry name" value="MIP/Aquaporin"/>
</dbReference>
<dbReference type="EMBL" id="DAKRPA010000228">
    <property type="protein sequence ID" value="DAZ94889.1"/>
    <property type="molecule type" value="Genomic_DNA"/>
</dbReference>
<dbReference type="GO" id="GO:0005886">
    <property type="term" value="C:plasma membrane"/>
    <property type="evidence" value="ECO:0007669"/>
    <property type="project" value="TreeGrafter"/>
</dbReference>
<comment type="caution">
    <text evidence="9">The sequence shown here is derived from an EMBL/GenBank/DDBJ whole genome shotgun (WGS) entry which is preliminary data.</text>
</comment>
<feature type="transmembrane region" description="Helical" evidence="8">
    <location>
        <begin position="35"/>
        <end position="56"/>
    </location>
</feature>
<dbReference type="AlphaFoldDB" id="A0AAV2YQG6"/>
<dbReference type="Proteomes" id="UP001146120">
    <property type="component" value="Unassembled WGS sequence"/>
</dbReference>
<gene>
    <name evidence="9" type="ORF">N0F65_008033</name>
</gene>
<evidence type="ECO:0000256" key="2">
    <source>
        <dbReference type="ARBA" id="ARBA00006175"/>
    </source>
</evidence>
<evidence type="ECO:0000256" key="6">
    <source>
        <dbReference type="ARBA" id="ARBA00023136"/>
    </source>
</evidence>
<sequence>MVYLVYYPLFNVVDPDRNTTQGVFATYPHPNVPNATAFLTEVFGTALLLAGIFAIGDQLNKPASPYSSPGAVALLIVGIGMAFGMNTGYAINPARDFGPRLLTFFAGWGFQVFTLNGGYFWIPIVAPLIGGAIGGAVYVGLIEAHHPRHD</sequence>
<accession>A0AAV2YQG6</accession>
<dbReference type="Gene3D" id="1.20.1080.10">
    <property type="entry name" value="Glycerol uptake facilitator protein"/>
    <property type="match status" value="1"/>
</dbReference>
<keyword evidence="10" id="KW-1185">Reference proteome</keyword>
<dbReference type="GO" id="GO:0015254">
    <property type="term" value="F:glycerol channel activity"/>
    <property type="evidence" value="ECO:0007669"/>
    <property type="project" value="TreeGrafter"/>
</dbReference>
<dbReference type="InterPro" id="IPR000425">
    <property type="entry name" value="MIP"/>
</dbReference>
<protein>
    <recommendedName>
        <fullName evidence="11">Aquaporin</fullName>
    </recommendedName>
</protein>
<reference evidence="9" key="1">
    <citation type="submission" date="2022-11" db="EMBL/GenBank/DDBJ databases">
        <authorList>
            <person name="Morgan W.R."/>
            <person name="Tartar A."/>
        </authorList>
    </citation>
    <scope>NUCLEOTIDE SEQUENCE</scope>
    <source>
        <strain evidence="9">ARSEF 373</strain>
    </source>
</reference>
<evidence type="ECO:0000256" key="1">
    <source>
        <dbReference type="ARBA" id="ARBA00004141"/>
    </source>
</evidence>
<dbReference type="PRINTS" id="PR00783">
    <property type="entry name" value="MINTRINSICP"/>
</dbReference>
<feature type="transmembrane region" description="Helical" evidence="8">
    <location>
        <begin position="68"/>
        <end position="91"/>
    </location>
</feature>
<dbReference type="SUPFAM" id="SSF81338">
    <property type="entry name" value="Aquaporin-like"/>
    <property type="match status" value="1"/>
</dbReference>
<dbReference type="PANTHER" id="PTHR43829:SF9">
    <property type="entry name" value="AQUAPORIN-9"/>
    <property type="match status" value="1"/>
</dbReference>
<evidence type="ECO:0000313" key="10">
    <source>
        <dbReference type="Proteomes" id="UP001146120"/>
    </source>
</evidence>
<evidence type="ECO:0000313" key="9">
    <source>
        <dbReference type="EMBL" id="DAZ94889.1"/>
    </source>
</evidence>
<comment type="subcellular location">
    <subcellularLocation>
        <location evidence="1">Membrane</location>
        <topology evidence="1">Multi-pass membrane protein</topology>
    </subcellularLocation>
</comment>
<comment type="similarity">
    <text evidence="2 7">Belongs to the MIP/aquaporin (TC 1.A.8) family.</text>
</comment>
<evidence type="ECO:0008006" key="11">
    <source>
        <dbReference type="Google" id="ProtNLM"/>
    </source>
</evidence>
<keyword evidence="4 7" id="KW-0812">Transmembrane</keyword>
<keyword evidence="6 8" id="KW-0472">Membrane</keyword>
<evidence type="ECO:0000256" key="4">
    <source>
        <dbReference type="ARBA" id="ARBA00022692"/>
    </source>
</evidence>
<dbReference type="InterPro" id="IPR023271">
    <property type="entry name" value="Aquaporin-like"/>
</dbReference>
<dbReference type="GO" id="GO:0015250">
    <property type="term" value="F:water channel activity"/>
    <property type="evidence" value="ECO:0007669"/>
    <property type="project" value="TreeGrafter"/>
</dbReference>
<keyword evidence="5 8" id="KW-1133">Transmembrane helix</keyword>
<reference evidence="9" key="2">
    <citation type="journal article" date="2023" name="Microbiol Resour">
        <title>Decontamination and Annotation of the Draft Genome Sequence of the Oomycete Lagenidium giganteum ARSEF 373.</title>
        <authorList>
            <person name="Morgan W.R."/>
            <person name="Tartar A."/>
        </authorList>
    </citation>
    <scope>NUCLEOTIDE SEQUENCE</scope>
    <source>
        <strain evidence="9">ARSEF 373</strain>
    </source>
</reference>
<dbReference type="PANTHER" id="PTHR43829">
    <property type="entry name" value="AQUAPORIN OR AQUAGLYCEROPORIN RELATED"/>
    <property type="match status" value="1"/>
</dbReference>
<evidence type="ECO:0000256" key="3">
    <source>
        <dbReference type="ARBA" id="ARBA00022448"/>
    </source>
</evidence>
<evidence type="ECO:0000256" key="5">
    <source>
        <dbReference type="ARBA" id="ARBA00022989"/>
    </source>
</evidence>
<dbReference type="Pfam" id="PF00230">
    <property type="entry name" value="MIP"/>
    <property type="match status" value="1"/>
</dbReference>
<evidence type="ECO:0000256" key="7">
    <source>
        <dbReference type="RuleBase" id="RU000477"/>
    </source>
</evidence>
<organism evidence="9 10">
    <name type="scientific">Lagenidium giganteum</name>
    <dbReference type="NCBI Taxonomy" id="4803"/>
    <lineage>
        <taxon>Eukaryota</taxon>
        <taxon>Sar</taxon>
        <taxon>Stramenopiles</taxon>
        <taxon>Oomycota</taxon>
        <taxon>Peronosporomycetes</taxon>
        <taxon>Pythiales</taxon>
        <taxon>Pythiaceae</taxon>
    </lineage>
</organism>